<evidence type="ECO:0000256" key="1">
    <source>
        <dbReference type="SAM" id="Coils"/>
    </source>
</evidence>
<feature type="region of interest" description="Disordered" evidence="2">
    <location>
        <begin position="1"/>
        <end position="36"/>
    </location>
</feature>
<proteinExistence type="predicted"/>
<gene>
    <name evidence="3" type="ORF">SNAT2548_LOCUS27978</name>
</gene>
<evidence type="ECO:0000313" key="4">
    <source>
        <dbReference type="Proteomes" id="UP000604046"/>
    </source>
</evidence>
<reference evidence="3" key="1">
    <citation type="submission" date="2021-02" db="EMBL/GenBank/DDBJ databases">
        <authorList>
            <person name="Dougan E. K."/>
            <person name="Rhodes N."/>
            <person name="Thang M."/>
            <person name="Chan C."/>
        </authorList>
    </citation>
    <scope>NUCLEOTIDE SEQUENCE</scope>
</reference>
<evidence type="ECO:0000313" key="3">
    <source>
        <dbReference type="EMBL" id="CAE7499544.1"/>
    </source>
</evidence>
<feature type="coiled-coil region" evidence="1">
    <location>
        <begin position="99"/>
        <end position="126"/>
    </location>
</feature>
<organism evidence="3 4">
    <name type="scientific">Symbiodinium natans</name>
    <dbReference type="NCBI Taxonomy" id="878477"/>
    <lineage>
        <taxon>Eukaryota</taxon>
        <taxon>Sar</taxon>
        <taxon>Alveolata</taxon>
        <taxon>Dinophyceae</taxon>
        <taxon>Suessiales</taxon>
        <taxon>Symbiodiniaceae</taxon>
        <taxon>Symbiodinium</taxon>
    </lineage>
</organism>
<evidence type="ECO:0000256" key="2">
    <source>
        <dbReference type="SAM" id="MobiDB-lite"/>
    </source>
</evidence>
<keyword evidence="1" id="KW-0175">Coiled coil</keyword>
<dbReference type="AlphaFoldDB" id="A0A812SW56"/>
<accession>A0A812SW56</accession>
<keyword evidence="4" id="KW-1185">Reference proteome</keyword>
<name>A0A812SW56_9DINO</name>
<dbReference type="OrthoDB" id="426364at2759"/>
<dbReference type="Proteomes" id="UP000604046">
    <property type="component" value="Unassembled WGS sequence"/>
</dbReference>
<protein>
    <submittedName>
        <fullName evidence="3">Uncharacterized protein</fullName>
    </submittedName>
</protein>
<sequence>MAAIPAAAEASPKAARGCHGFRQSAAKTPHPTKLQSDLTVKLRAMDLALEQIEPTREAPERSHSQDKPTDAIVSLVEETVTKIATSQIETFEVDISQMHEECKQSLQQTERKMSEFQVELTTALEQHLSDSERLLDKRVQDVRIELLQSLAAIDTVTKENGACISRLDNQTQTRLDQMEASVSSVASECLHLKESVQLCVAHDDFRSQYGSLDTKFQRLEEDAQFSQEQLQSCR</sequence>
<dbReference type="EMBL" id="CAJNDS010002498">
    <property type="protein sequence ID" value="CAE7499544.1"/>
    <property type="molecule type" value="Genomic_DNA"/>
</dbReference>
<feature type="compositionally biased region" description="Low complexity" evidence="2">
    <location>
        <begin position="1"/>
        <end position="15"/>
    </location>
</feature>
<comment type="caution">
    <text evidence="3">The sequence shown here is derived from an EMBL/GenBank/DDBJ whole genome shotgun (WGS) entry which is preliminary data.</text>
</comment>